<dbReference type="GO" id="GO:0009251">
    <property type="term" value="P:glucan catabolic process"/>
    <property type="evidence" value="ECO:0007669"/>
    <property type="project" value="TreeGrafter"/>
</dbReference>
<feature type="signal peptide" evidence="2">
    <location>
        <begin position="1"/>
        <end position="18"/>
    </location>
</feature>
<evidence type="ECO:0000313" key="4">
    <source>
        <dbReference type="EMBL" id="PAV55927.1"/>
    </source>
</evidence>
<dbReference type="SUPFAM" id="SSF49899">
    <property type="entry name" value="Concanavalin A-like lectins/glucanases"/>
    <property type="match status" value="1"/>
</dbReference>
<accession>A0A2A2J2T3</accession>
<evidence type="ECO:0000256" key="1">
    <source>
        <dbReference type="SAM" id="MobiDB-lite"/>
    </source>
</evidence>
<dbReference type="PROSITE" id="PS51762">
    <property type="entry name" value="GH16_2"/>
    <property type="match status" value="1"/>
</dbReference>
<sequence length="419" mass="46901">MLLVKLLVTLTFFCLVSGQNYHLTTTYSGSSFFDGWDFISSDDPTHGVVDYKDRATAQNMGLISVINGKVKIAADMNNKYPAGRGRPSVRIETKTRYNSGLFIYDIDHMPTGPGSWPAFWAYGDNWPDNGEIDILEGIDGMNFNAMTLHTRQDCSMSQDDNTFFSGHWADGSNGQPATNCWVGAPNQYSNQGCSIQGPSGTFGDRFNRAGGGVFVAEWDHNNFIKVWVFSRSQVPSDITQGNPNPGNWGTPMAYFRIGSNCSPDHFNMLTVVINLTFCGDWAGNVYPGGPQACESTVRDNPQLFTDAYWIINYLKFPWVIELKNILLRNLFNININVNVNVNNEYNCDGDCERRDTSQSTSTSFTEEVPQRSNGQKEQTQTERLKRDICSRSSVSPLGSARIRIALTQPRATKRRNENR</sequence>
<organism evidence="4 5">
    <name type="scientific">Diploscapter pachys</name>
    <dbReference type="NCBI Taxonomy" id="2018661"/>
    <lineage>
        <taxon>Eukaryota</taxon>
        <taxon>Metazoa</taxon>
        <taxon>Ecdysozoa</taxon>
        <taxon>Nematoda</taxon>
        <taxon>Chromadorea</taxon>
        <taxon>Rhabditida</taxon>
        <taxon>Rhabditina</taxon>
        <taxon>Rhabditomorpha</taxon>
        <taxon>Rhabditoidea</taxon>
        <taxon>Rhabditidae</taxon>
        <taxon>Diploscapter</taxon>
    </lineage>
</organism>
<comment type="caution">
    <text evidence="4">The sequence shown here is derived from an EMBL/GenBank/DDBJ whole genome shotgun (WGS) entry which is preliminary data.</text>
</comment>
<dbReference type="CDD" id="cd02181">
    <property type="entry name" value="GH16_fungal_Lam16A_glucanase"/>
    <property type="match status" value="1"/>
</dbReference>
<dbReference type="InterPro" id="IPR000757">
    <property type="entry name" value="Beta-glucanase-like"/>
</dbReference>
<dbReference type="Pfam" id="PF26113">
    <property type="entry name" value="GH16_XgeA"/>
    <property type="match status" value="1"/>
</dbReference>
<protein>
    <recommendedName>
        <fullName evidence="3">GH16 domain-containing protein</fullName>
    </recommendedName>
</protein>
<dbReference type="STRING" id="2018661.A0A2A2J2T3"/>
<evidence type="ECO:0000259" key="3">
    <source>
        <dbReference type="PROSITE" id="PS51762"/>
    </source>
</evidence>
<dbReference type="PANTHER" id="PTHR10963:SF24">
    <property type="entry name" value="GLYCOSIDASE C21B10.07-RELATED"/>
    <property type="match status" value="1"/>
</dbReference>
<feature type="chain" id="PRO_5012042084" description="GH16 domain-containing protein" evidence="2">
    <location>
        <begin position="19"/>
        <end position="419"/>
    </location>
</feature>
<dbReference type="Gene3D" id="2.60.120.200">
    <property type="match status" value="1"/>
</dbReference>
<gene>
    <name evidence="4" type="ORF">WR25_02766</name>
</gene>
<feature type="region of interest" description="Disordered" evidence="1">
    <location>
        <begin position="352"/>
        <end position="386"/>
    </location>
</feature>
<dbReference type="InterPro" id="IPR013320">
    <property type="entry name" value="ConA-like_dom_sf"/>
</dbReference>
<dbReference type="OrthoDB" id="192832at2759"/>
<evidence type="ECO:0000256" key="2">
    <source>
        <dbReference type="SAM" id="SignalP"/>
    </source>
</evidence>
<dbReference type="Proteomes" id="UP000218231">
    <property type="component" value="Unassembled WGS sequence"/>
</dbReference>
<dbReference type="PANTHER" id="PTHR10963">
    <property type="entry name" value="GLYCOSYL HYDROLASE-RELATED"/>
    <property type="match status" value="1"/>
</dbReference>
<dbReference type="GO" id="GO:0004553">
    <property type="term" value="F:hydrolase activity, hydrolyzing O-glycosyl compounds"/>
    <property type="evidence" value="ECO:0007669"/>
    <property type="project" value="InterPro"/>
</dbReference>
<feature type="domain" description="GH16" evidence="3">
    <location>
        <begin position="25"/>
        <end position="290"/>
    </location>
</feature>
<proteinExistence type="predicted"/>
<dbReference type="AlphaFoldDB" id="A0A2A2J2T3"/>
<dbReference type="EMBL" id="LIAE01010740">
    <property type="protein sequence ID" value="PAV55927.1"/>
    <property type="molecule type" value="Genomic_DNA"/>
</dbReference>
<dbReference type="InterPro" id="IPR050546">
    <property type="entry name" value="Glycosyl_Hydrlase_16"/>
</dbReference>
<reference evidence="4 5" key="1">
    <citation type="journal article" date="2017" name="Curr. Biol.">
        <title>Genome architecture and evolution of a unichromosomal asexual nematode.</title>
        <authorList>
            <person name="Fradin H."/>
            <person name="Zegar C."/>
            <person name="Gutwein M."/>
            <person name="Lucas J."/>
            <person name="Kovtun M."/>
            <person name="Corcoran D."/>
            <person name="Baugh L.R."/>
            <person name="Kiontke K."/>
            <person name="Gunsalus K."/>
            <person name="Fitch D.H."/>
            <person name="Piano F."/>
        </authorList>
    </citation>
    <scope>NUCLEOTIDE SEQUENCE [LARGE SCALE GENOMIC DNA]</scope>
    <source>
        <strain evidence="4">PF1309</strain>
    </source>
</reference>
<keyword evidence="2" id="KW-0732">Signal</keyword>
<evidence type="ECO:0000313" key="5">
    <source>
        <dbReference type="Proteomes" id="UP000218231"/>
    </source>
</evidence>
<name>A0A2A2J2T3_9BILA</name>
<keyword evidence="5" id="KW-1185">Reference proteome</keyword>